<dbReference type="PANTHER" id="PTHR33539:SF1">
    <property type="entry name" value="UPF0764 PROTEIN C16ORF89"/>
    <property type="match status" value="1"/>
</dbReference>
<feature type="region of interest" description="Disordered" evidence="1">
    <location>
        <begin position="578"/>
        <end position="665"/>
    </location>
</feature>
<keyword evidence="3" id="KW-0732">Signal</keyword>
<feature type="signal peptide" evidence="3">
    <location>
        <begin position="1"/>
        <end position="19"/>
    </location>
</feature>
<sequence>MAAWAAVVLLLLSGISVQSELDSDIHGVLSAIDKLVSYFKVNVQNLNLDGLFGLRVVEGQLHLLVTEYSKGNHKHLSPNVLEQIVKLKTQAEEISAVAVEPVRNDDSKYFDDFNVVIASPWKIMKPHRKLVPSLRWEIPQYKAKVKVKLTEELSDRCMTELMQSTELTCNISAECAKIMTMRGLTGYGVTHQLLWSALGEKMPSCRTTIGKLLEERGVQNVSQMQLELCTNIFYEMVAVVQVLMHGEVHESHQDLFLEQQFVCPNLGFYEFLKKDYLGQILKWQFPSGCFGESEEDEEEDDDEDVEEGGLDLTALLEGYHEGGENLVPRVDDSVVKKMAIEQGKMNVHGYNKDNVLRTNVHTDKISHSENPVKSQSKVLQPYQKSQAQLANSQAAGNTAKRSNVEVTSPLPQLPFLSESLHKPLLSKDRKVDNRPQQVLAHKTEEESLHIVQKRGQLNEKSLRSGGDALAVARKEGSPVRQEETQTGNTVQVVRGKRLGAEGKLGTGGYGRKVRHGPGRRLLVEKDMGDGCLSHKTGVAAGALVMYLRYLIDPGDIKWTGQHELFLSDTRSLLQAQDQMPPVDNGEDDMANEEDEETDEDGEENVDLVNDNRMMYNADEEGEDGELDEEDEEGDEDGEDYNPGDYNDEKVRNDGGEDEGIQNGAGPVIRFGASLKSGTIVISEDSEKDSADYANAIGKPGAPNPNRQVQLPGAAIIDVEEKVADQDQEEDHNYDDEGEMEKGIIKRMRPPTPRPHPPIRARRKHSGQSHSQVSFYGADDDLSFSPDHPNYTVIVLVSVAPFCILFFFLFKFIRKRRVHIRYYF</sequence>
<feature type="compositionally biased region" description="Acidic residues" evidence="1">
    <location>
        <begin position="617"/>
        <end position="641"/>
    </location>
</feature>
<protein>
    <submittedName>
        <fullName evidence="5">Uncharacterized protein LOC101856725</fullName>
    </submittedName>
</protein>
<keyword evidence="2" id="KW-1133">Transmembrane helix</keyword>
<evidence type="ECO:0000313" key="5">
    <source>
        <dbReference type="RefSeq" id="XP_005094546.1"/>
    </source>
</evidence>
<dbReference type="PANTHER" id="PTHR33539">
    <property type="entry name" value="UPF0764 PROTEIN C16ORF89"/>
    <property type="match status" value="1"/>
</dbReference>
<dbReference type="Pfam" id="PF15882">
    <property type="entry name" value="DUF4735"/>
    <property type="match status" value="1"/>
</dbReference>
<proteinExistence type="predicted"/>
<evidence type="ECO:0000313" key="4">
    <source>
        <dbReference type="Proteomes" id="UP000694888"/>
    </source>
</evidence>
<feature type="chain" id="PRO_5046411125" evidence="3">
    <location>
        <begin position="20"/>
        <end position="823"/>
    </location>
</feature>
<accession>A0ABM0JIP5</accession>
<dbReference type="RefSeq" id="XP_005094546.1">
    <property type="nucleotide sequence ID" value="XM_005094489.3"/>
</dbReference>
<feature type="transmembrane region" description="Helical" evidence="2">
    <location>
        <begin position="790"/>
        <end position="812"/>
    </location>
</feature>
<organism evidence="4 5">
    <name type="scientific">Aplysia californica</name>
    <name type="common">California sea hare</name>
    <dbReference type="NCBI Taxonomy" id="6500"/>
    <lineage>
        <taxon>Eukaryota</taxon>
        <taxon>Metazoa</taxon>
        <taxon>Spiralia</taxon>
        <taxon>Lophotrochozoa</taxon>
        <taxon>Mollusca</taxon>
        <taxon>Gastropoda</taxon>
        <taxon>Heterobranchia</taxon>
        <taxon>Euthyneura</taxon>
        <taxon>Tectipleura</taxon>
        <taxon>Aplysiida</taxon>
        <taxon>Aplysioidea</taxon>
        <taxon>Aplysiidae</taxon>
        <taxon>Aplysia</taxon>
    </lineage>
</organism>
<evidence type="ECO:0000256" key="3">
    <source>
        <dbReference type="SAM" id="SignalP"/>
    </source>
</evidence>
<dbReference type="InterPro" id="IPR031751">
    <property type="entry name" value="DUF4735"/>
</dbReference>
<keyword evidence="2" id="KW-0812">Transmembrane</keyword>
<evidence type="ECO:0000256" key="1">
    <source>
        <dbReference type="SAM" id="MobiDB-lite"/>
    </source>
</evidence>
<evidence type="ECO:0000256" key="2">
    <source>
        <dbReference type="SAM" id="Phobius"/>
    </source>
</evidence>
<keyword evidence="4" id="KW-1185">Reference proteome</keyword>
<feature type="region of interest" description="Disordered" evidence="1">
    <location>
        <begin position="746"/>
        <end position="771"/>
    </location>
</feature>
<dbReference type="Proteomes" id="UP000694888">
    <property type="component" value="Unplaced"/>
</dbReference>
<feature type="compositionally biased region" description="Acidic residues" evidence="1">
    <location>
        <begin position="584"/>
        <end position="605"/>
    </location>
</feature>
<keyword evidence="2" id="KW-0472">Membrane</keyword>
<dbReference type="GeneID" id="101856725"/>
<reference evidence="5" key="1">
    <citation type="submission" date="2025-08" db="UniProtKB">
        <authorList>
            <consortium name="RefSeq"/>
        </authorList>
    </citation>
    <scope>IDENTIFICATION</scope>
</reference>
<gene>
    <name evidence="5" type="primary">LOC101856725</name>
</gene>
<name>A0ABM0JIP5_APLCA</name>
<feature type="compositionally biased region" description="Basic residues" evidence="1">
    <location>
        <begin position="756"/>
        <end position="766"/>
    </location>
</feature>